<comment type="caution">
    <text evidence="3">The sequence shown here is derived from an EMBL/GenBank/DDBJ whole genome shotgun (WGS) entry which is preliminary data.</text>
</comment>
<organism evidence="3 4">
    <name type="scientific">Sarocladium strictum</name>
    <name type="common">Black bundle disease fungus</name>
    <name type="synonym">Acremonium strictum</name>
    <dbReference type="NCBI Taxonomy" id="5046"/>
    <lineage>
        <taxon>Eukaryota</taxon>
        <taxon>Fungi</taxon>
        <taxon>Dikarya</taxon>
        <taxon>Ascomycota</taxon>
        <taxon>Pezizomycotina</taxon>
        <taxon>Sordariomycetes</taxon>
        <taxon>Hypocreomycetidae</taxon>
        <taxon>Hypocreales</taxon>
        <taxon>Sarocladiaceae</taxon>
        <taxon>Sarocladium</taxon>
    </lineage>
</organism>
<feature type="compositionally biased region" description="Acidic residues" evidence="1">
    <location>
        <begin position="242"/>
        <end position="254"/>
    </location>
</feature>
<feature type="region of interest" description="Disordered" evidence="1">
    <location>
        <begin position="62"/>
        <end position="84"/>
    </location>
</feature>
<dbReference type="PANTHER" id="PTHR15492">
    <property type="entry name" value="CYCLIN D1-BINDING PROTEIN 1"/>
    <property type="match status" value="1"/>
</dbReference>
<protein>
    <recommendedName>
        <fullName evidence="2">Cyclin-D1-binding protein 1-like N-terminal domain-containing protein</fullName>
    </recommendedName>
</protein>
<accession>A0AA39GJ13</accession>
<dbReference type="EMBL" id="JAPDFR010000003">
    <property type="protein sequence ID" value="KAK0387523.1"/>
    <property type="molecule type" value="Genomic_DNA"/>
</dbReference>
<dbReference type="Gene3D" id="1.20.1410.10">
    <property type="entry name" value="I/LWEQ domain"/>
    <property type="match status" value="1"/>
</dbReference>
<evidence type="ECO:0000256" key="1">
    <source>
        <dbReference type="SAM" id="MobiDB-lite"/>
    </source>
</evidence>
<dbReference type="Proteomes" id="UP001175261">
    <property type="component" value="Unassembled WGS sequence"/>
</dbReference>
<dbReference type="GO" id="GO:0005634">
    <property type="term" value="C:nucleus"/>
    <property type="evidence" value="ECO:0007669"/>
    <property type="project" value="TreeGrafter"/>
</dbReference>
<dbReference type="AlphaFoldDB" id="A0AA39GJ13"/>
<dbReference type="InterPro" id="IPR026907">
    <property type="entry name" value="GCIP-like"/>
</dbReference>
<name>A0AA39GJ13_SARSR</name>
<evidence type="ECO:0000313" key="3">
    <source>
        <dbReference type="EMBL" id="KAK0387523.1"/>
    </source>
</evidence>
<dbReference type="InterPro" id="IPR049317">
    <property type="entry name" value="GCIP-like_N"/>
</dbReference>
<reference evidence="3" key="1">
    <citation type="submission" date="2022-10" db="EMBL/GenBank/DDBJ databases">
        <title>Determination and structural analysis of whole genome sequence of Sarocladium strictum F4-1.</title>
        <authorList>
            <person name="Hu L."/>
            <person name="Jiang Y."/>
        </authorList>
    </citation>
    <scope>NUCLEOTIDE SEQUENCE</scope>
    <source>
        <strain evidence="3">F4-1</strain>
    </source>
</reference>
<gene>
    <name evidence="3" type="ORF">NLU13_3769</name>
</gene>
<sequence>MRADFRPSRHAVWKPRSILHVSGPVALKMATPHSDPVQSLNALVDSALTLVQQLKGALADIQRGSASGAQGSDSTSRRDGEPAEPVDALQLAKDAAALIKAHATKLSLLIITEPLTPSAISTVVRELVAGPLAALATAVELCTPGSYTKDFQHELLWRSQGVYTGLVDLLQKIPRNGQVLVGSAKNGSAGGKGSLTSTGVLWSACDGVVELADQGLRGFYVHKIGEWKGTIRDVAEELKEWGEEEPEEDEEEGASSDTEQAGSPSTSGPSAQEMVDDFMGSSGTIPRDDPDGIRPRLESAVRCLRLTVILCMAIDKRRMKKLPSSMPTKSIVTRLSEASEQLRQLPEDFGDLAAAFYELDPEEIDETMERCCSRAVAIGETLNLGWDGETDEFTEWMLKFRSEMRKT</sequence>
<dbReference type="Pfam" id="PF13324">
    <property type="entry name" value="GCIP_N"/>
    <property type="match status" value="1"/>
</dbReference>
<feature type="domain" description="Cyclin-D1-binding protein 1-like N-terminal" evidence="2">
    <location>
        <begin position="94"/>
        <end position="243"/>
    </location>
</feature>
<keyword evidence="4" id="KW-1185">Reference proteome</keyword>
<dbReference type="PANTHER" id="PTHR15492:SF1">
    <property type="entry name" value="CYCLIN-D1-BINDING PROTEIN 1"/>
    <property type="match status" value="1"/>
</dbReference>
<feature type="region of interest" description="Disordered" evidence="1">
    <location>
        <begin position="239"/>
        <end position="292"/>
    </location>
</feature>
<feature type="compositionally biased region" description="Polar residues" evidence="1">
    <location>
        <begin position="255"/>
        <end position="270"/>
    </location>
</feature>
<dbReference type="Gene3D" id="1.20.1420.10">
    <property type="entry name" value="Talin, central domain"/>
    <property type="match status" value="1"/>
</dbReference>
<proteinExistence type="predicted"/>
<evidence type="ECO:0000313" key="4">
    <source>
        <dbReference type="Proteomes" id="UP001175261"/>
    </source>
</evidence>
<feature type="compositionally biased region" description="Polar residues" evidence="1">
    <location>
        <begin position="64"/>
        <end position="74"/>
    </location>
</feature>
<evidence type="ECO:0000259" key="2">
    <source>
        <dbReference type="Pfam" id="PF13324"/>
    </source>
</evidence>